<comment type="cofactor">
    <cofactor evidence="1">
        <name>Mn(2+)</name>
        <dbReference type="ChEBI" id="CHEBI:29035"/>
    </cofactor>
</comment>
<dbReference type="InterPro" id="IPR015797">
    <property type="entry name" value="NUDIX_hydrolase-like_dom_sf"/>
</dbReference>
<evidence type="ECO:0000313" key="9">
    <source>
        <dbReference type="Proteomes" id="UP001149163"/>
    </source>
</evidence>
<comment type="caution">
    <text evidence="8">The sequence shown here is derived from an EMBL/GenBank/DDBJ whole genome shotgun (WGS) entry which is preliminary data.</text>
</comment>
<keyword evidence="6" id="KW-0464">Manganese</keyword>
<reference evidence="8" key="1">
    <citation type="submission" date="2022-11" db="EMBL/GenBank/DDBJ databases">
        <authorList>
            <person name="Petersen C."/>
        </authorList>
    </citation>
    <scope>NUCLEOTIDE SEQUENCE</scope>
    <source>
        <strain evidence="8">IBT 26290</strain>
    </source>
</reference>
<dbReference type="PANTHER" id="PTHR12992">
    <property type="entry name" value="NUDIX HYDROLASE"/>
    <property type="match status" value="1"/>
</dbReference>
<keyword evidence="3" id="KW-0479">Metal-binding</keyword>
<evidence type="ECO:0000259" key="7">
    <source>
        <dbReference type="PROSITE" id="PS51462"/>
    </source>
</evidence>
<evidence type="ECO:0000256" key="3">
    <source>
        <dbReference type="ARBA" id="ARBA00022723"/>
    </source>
</evidence>
<dbReference type="SUPFAM" id="SSF55811">
    <property type="entry name" value="Nudix"/>
    <property type="match status" value="1"/>
</dbReference>
<name>A0A9W9LGP6_9EURO</name>
<dbReference type="GO" id="GO:0015938">
    <property type="term" value="P:coenzyme A catabolic process"/>
    <property type="evidence" value="ECO:0007669"/>
    <property type="project" value="TreeGrafter"/>
</dbReference>
<organism evidence="8 9">
    <name type="scientific">Penicillium canariense</name>
    <dbReference type="NCBI Taxonomy" id="189055"/>
    <lineage>
        <taxon>Eukaryota</taxon>
        <taxon>Fungi</taxon>
        <taxon>Dikarya</taxon>
        <taxon>Ascomycota</taxon>
        <taxon>Pezizomycotina</taxon>
        <taxon>Eurotiomycetes</taxon>
        <taxon>Eurotiomycetidae</taxon>
        <taxon>Eurotiales</taxon>
        <taxon>Aspergillaceae</taxon>
        <taxon>Penicillium</taxon>
    </lineage>
</organism>
<dbReference type="GO" id="GO:0046872">
    <property type="term" value="F:metal ion binding"/>
    <property type="evidence" value="ECO:0007669"/>
    <property type="project" value="UniProtKB-KW"/>
</dbReference>
<keyword evidence="5" id="KW-0460">Magnesium</keyword>
<gene>
    <name evidence="8" type="ORF">N7482_009858</name>
</gene>
<comment type="cofactor">
    <cofactor evidence="2">
        <name>Mg(2+)</name>
        <dbReference type="ChEBI" id="CHEBI:18420"/>
    </cofactor>
</comment>
<evidence type="ECO:0000256" key="1">
    <source>
        <dbReference type="ARBA" id="ARBA00001936"/>
    </source>
</evidence>
<sequence length="397" mass="44490">MRRRPFHLLEIIRCHSTHDRRYRYSYRYVRGFTSASRLRGRPPTSPSLMAPLNPASQEAIDRLRGYTPPPTAYGDVPLSRRAAVLILLYADPKGDLRVVITIRAKTLSSCAYLPFPWEIHGVPSHGPGLARSWPGAASRTYEQPCFEDQGRVGAGAARHGMRGRADALSETPFQTARREACEEIGLPDIAQPLPPPFAVEHLCELPANLAKTELVVRPCVALLHAFDPATGANADPEIELIPRLDAREVAAVFSARFDDFLRLRSSEGSGVGEWYKGSWSRWHNHNWRMHQFFVRAHNHAIRPRSPDNPAQNAAVDALTQQEESGVVQNYRVFGMTARIIVDAARVAFAREPEFEHNSHFGDEAMIAKLRRLGRLSAVRRPGDELTRETMEKAAKLS</sequence>
<dbReference type="EMBL" id="JAPQKN010000007">
    <property type="protein sequence ID" value="KAJ5153380.1"/>
    <property type="molecule type" value="Genomic_DNA"/>
</dbReference>
<dbReference type="GO" id="GO:0010945">
    <property type="term" value="F:coenzyme A diphosphatase activity"/>
    <property type="evidence" value="ECO:0007669"/>
    <property type="project" value="InterPro"/>
</dbReference>
<evidence type="ECO:0000256" key="5">
    <source>
        <dbReference type="ARBA" id="ARBA00022842"/>
    </source>
</evidence>
<proteinExistence type="predicted"/>
<dbReference type="AlphaFoldDB" id="A0A9W9LGP6"/>
<dbReference type="Proteomes" id="UP001149163">
    <property type="component" value="Unassembled WGS sequence"/>
</dbReference>
<dbReference type="Gene3D" id="3.90.79.10">
    <property type="entry name" value="Nucleoside Triphosphate Pyrophosphohydrolase"/>
    <property type="match status" value="1"/>
</dbReference>
<dbReference type="InterPro" id="IPR045121">
    <property type="entry name" value="CoAse"/>
</dbReference>
<evidence type="ECO:0000256" key="4">
    <source>
        <dbReference type="ARBA" id="ARBA00022801"/>
    </source>
</evidence>
<dbReference type="RefSeq" id="XP_056539688.1">
    <property type="nucleotide sequence ID" value="XM_056691982.1"/>
</dbReference>
<keyword evidence="9" id="KW-1185">Reference proteome</keyword>
<evidence type="ECO:0000313" key="8">
    <source>
        <dbReference type="EMBL" id="KAJ5153380.1"/>
    </source>
</evidence>
<feature type="domain" description="Nudix hydrolase" evidence="7">
    <location>
        <begin position="79"/>
        <end position="277"/>
    </location>
</feature>
<evidence type="ECO:0000256" key="2">
    <source>
        <dbReference type="ARBA" id="ARBA00001946"/>
    </source>
</evidence>
<dbReference type="OrthoDB" id="206213at2759"/>
<dbReference type="PROSITE" id="PS51462">
    <property type="entry name" value="NUDIX"/>
    <property type="match status" value="1"/>
</dbReference>
<reference evidence="8" key="2">
    <citation type="journal article" date="2023" name="IMA Fungus">
        <title>Comparative genomic study of the Penicillium genus elucidates a diverse pangenome and 15 lateral gene transfer events.</title>
        <authorList>
            <person name="Petersen C."/>
            <person name="Sorensen T."/>
            <person name="Nielsen M.R."/>
            <person name="Sondergaard T.E."/>
            <person name="Sorensen J.L."/>
            <person name="Fitzpatrick D.A."/>
            <person name="Frisvad J.C."/>
            <person name="Nielsen K.L."/>
        </authorList>
    </citation>
    <scope>NUCLEOTIDE SEQUENCE</scope>
    <source>
        <strain evidence="8">IBT 26290</strain>
    </source>
</reference>
<protein>
    <recommendedName>
        <fullName evidence="7">Nudix hydrolase domain-containing protein</fullName>
    </recommendedName>
</protein>
<dbReference type="PANTHER" id="PTHR12992:SF24">
    <property type="entry name" value="PEROXISOMAL COENZYME A DIPHOSPHATASE NUDT7"/>
    <property type="match status" value="1"/>
</dbReference>
<accession>A0A9W9LGP6</accession>
<dbReference type="CDD" id="cd03426">
    <property type="entry name" value="NUDIX_CoAse_Nudt7"/>
    <property type="match status" value="1"/>
</dbReference>
<keyword evidence="4" id="KW-0378">Hydrolase</keyword>
<evidence type="ECO:0000256" key="6">
    <source>
        <dbReference type="ARBA" id="ARBA00023211"/>
    </source>
</evidence>
<dbReference type="InterPro" id="IPR000086">
    <property type="entry name" value="NUDIX_hydrolase_dom"/>
</dbReference>
<dbReference type="GeneID" id="81431158"/>